<gene>
    <name evidence="1" type="ORF">DPMN_144443</name>
</gene>
<evidence type="ECO:0000313" key="1">
    <source>
        <dbReference type="EMBL" id="KAH3815907.1"/>
    </source>
</evidence>
<name>A0A9D4GFF6_DREPO</name>
<reference evidence="1" key="1">
    <citation type="journal article" date="2019" name="bioRxiv">
        <title>The Genome of the Zebra Mussel, Dreissena polymorpha: A Resource for Invasive Species Research.</title>
        <authorList>
            <person name="McCartney M.A."/>
            <person name="Auch B."/>
            <person name="Kono T."/>
            <person name="Mallez S."/>
            <person name="Zhang Y."/>
            <person name="Obille A."/>
            <person name="Becker A."/>
            <person name="Abrahante J.E."/>
            <person name="Garbe J."/>
            <person name="Badalamenti J.P."/>
            <person name="Herman A."/>
            <person name="Mangelson H."/>
            <person name="Liachko I."/>
            <person name="Sullivan S."/>
            <person name="Sone E.D."/>
            <person name="Koren S."/>
            <person name="Silverstein K.A.T."/>
            <person name="Beckman K.B."/>
            <person name="Gohl D.M."/>
        </authorList>
    </citation>
    <scope>NUCLEOTIDE SEQUENCE</scope>
    <source>
        <strain evidence="1">Duluth1</strain>
        <tissue evidence="1">Whole animal</tissue>
    </source>
</reference>
<evidence type="ECO:0000313" key="2">
    <source>
        <dbReference type="Proteomes" id="UP000828390"/>
    </source>
</evidence>
<dbReference type="EMBL" id="JAIWYP010000006">
    <property type="protein sequence ID" value="KAH3815907.1"/>
    <property type="molecule type" value="Genomic_DNA"/>
</dbReference>
<keyword evidence="2" id="KW-1185">Reference proteome</keyword>
<comment type="caution">
    <text evidence="1">The sequence shown here is derived from an EMBL/GenBank/DDBJ whole genome shotgun (WGS) entry which is preliminary data.</text>
</comment>
<accession>A0A9D4GFF6</accession>
<dbReference type="Proteomes" id="UP000828390">
    <property type="component" value="Unassembled WGS sequence"/>
</dbReference>
<reference evidence="1" key="2">
    <citation type="submission" date="2020-11" db="EMBL/GenBank/DDBJ databases">
        <authorList>
            <person name="McCartney M.A."/>
            <person name="Auch B."/>
            <person name="Kono T."/>
            <person name="Mallez S."/>
            <person name="Becker A."/>
            <person name="Gohl D.M."/>
            <person name="Silverstein K.A.T."/>
            <person name="Koren S."/>
            <person name="Bechman K.B."/>
            <person name="Herman A."/>
            <person name="Abrahante J.E."/>
            <person name="Garbe J."/>
        </authorList>
    </citation>
    <scope>NUCLEOTIDE SEQUENCE</scope>
    <source>
        <strain evidence="1">Duluth1</strain>
        <tissue evidence="1">Whole animal</tissue>
    </source>
</reference>
<dbReference type="AlphaFoldDB" id="A0A9D4GFF6"/>
<proteinExistence type="predicted"/>
<protein>
    <submittedName>
        <fullName evidence="1">Uncharacterized protein</fullName>
    </submittedName>
</protein>
<organism evidence="1 2">
    <name type="scientific">Dreissena polymorpha</name>
    <name type="common">Zebra mussel</name>
    <name type="synonym">Mytilus polymorpha</name>
    <dbReference type="NCBI Taxonomy" id="45954"/>
    <lineage>
        <taxon>Eukaryota</taxon>
        <taxon>Metazoa</taxon>
        <taxon>Spiralia</taxon>
        <taxon>Lophotrochozoa</taxon>
        <taxon>Mollusca</taxon>
        <taxon>Bivalvia</taxon>
        <taxon>Autobranchia</taxon>
        <taxon>Heteroconchia</taxon>
        <taxon>Euheterodonta</taxon>
        <taxon>Imparidentia</taxon>
        <taxon>Neoheterodontei</taxon>
        <taxon>Myida</taxon>
        <taxon>Dreissenoidea</taxon>
        <taxon>Dreissenidae</taxon>
        <taxon>Dreissena</taxon>
    </lineage>
</organism>
<sequence length="124" mass="13683">MDTSAPFAKEVLSCMLSRLLSFPLHCDLLYPNLAHEAVVKWGQLQQVFWCHAASLNEALDERFFVCQSHLTSFSIALLIAVSLINEMHWQAGRRVSGREAGRTGCRAGRQADIQAGISVLPLSA</sequence>